<dbReference type="Gene3D" id="3.40.366.10">
    <property type="entry name" value="Malonyl-Coenzyme A Acyl Carrier Protein, domain 2"/>
    <property type="match status" value="1"/>
</dbReference>
<organism evidence="6 7">
    <name type="scientific">Pendulispora rubella</name>
    <dbReference type="NCBI Taxonomy" id="2741070"/>
    <lineage>
        <taxon>Bacteria</taxon>
        <taxon>Pseudomonadati</taxon>
        <taxon>Myxococcota</taxon>
        <taxon>Myxococcia</taxon>
        <taxon>Myxococcales</taxon>
        <taxon>Sorangiineae</taxon>
        <taxon>Pendulisporaceae</taxon>
        <taxon>Pendulispora</taxon>
    </lineage>
</organism>
<dbReference type="InterPro" id="IPR014043">
    <property type="entry name" value="Acyl_transferase_dom"/>
</dbReference>
<dbReference type="SUPFAM" id="SSF55048">
    <property type="entry name" value="Probable ACP-binding domain of malonyl-CoA ACP transacylase"/>
    <property type="match status" value="1"/>
</dbReference>
<evidence type="ECO:0000256" key="2">
    <source>
        <dbReference type="ARBA" id="ARBA00022679"/>
    </source>
</evidence>
<dbReference type="EMBL" id="CP089983">
    <property type="protein sequence ID" value="WXB02658.1"/>
    <property type="molecule type" value="Genomic_DNA"/>
</dbReference>
<accession>A0ABZ2KVK8</accession>
<protein>
    <recommendedName>
        <fullName evidence="1">[acyl-carrier-protein] S-malonyltransferase</fullName>
        <ecNumber evidence="1">2.3.1.39</ecNumber>
    </recommendedName>
</protein>
<dbReference type="InterPro" id="IPR016036">
    <property type="entry name" value="Malonyl_transacylase_ACP-bd"/>
</dbReference>
<dbReference type="Pfam" id="PF00698">
    <property type="entry name" value="Acyl_transf_1"/>
    <property type="match status" value="1"/>
</dbReference>
<keyword evidence="3 6" id="KW-0012">Acyltransferase</keyword>
<evidence type="ECO:0000313" key="6">
    <source>
        <dbReference type="EMBL" id="WXB02658.1"/>
    </source>
</evidence>
<dbReference type="InterPro" id="IPR016035">
    <property type="entry name" value="Acyl_Trfase/lysoPLipase"/>
</dbReference>
<dbReference type="Proteomes" id="UP001374803">
    <property type="component" value="Chromosome"/>
</dbReference>
<keyword evidence="7" id="KW-1185">Reference proteome</keyword>
<dbReference type="InterPro" id="IPR001227">
    <property type="entry name" value="Ac_transferase_dom_sf"/>
</dbReference>
<evidence type="ECO:0000259" key="5">
    <source>
        <dbReference type="SMART" id="SM00827"/>
    </source>
</evidence>
<gene>
    <name evidence="6" type="primary">fabD</name>
    <name evidence="6" type="ORF">LVJ94_37795</name>
</gene>
<keyword evidence="2 6" id="KW-0808">Transferase</keyword>
<dbReference type="SUPFAM" id="SSF52151">
    <property type="entry name" value="FabD/lysophospholipase-like"/>
    <property type="match status" value="1"/>
</dbReference>
<dbReference type="GO" id="GO:0004314">
    <property type="term" value="F:[acyl-carrier-protein] S-malonyltransferase activity"/>
    <property type="evidence" value="ECO:0007669"/>
    <property type="project" value="UniProtKB-EC"/>
</dbReference>
<evidence type="ECO:0000256" key="1">
    <source>
        <dbReference type="ARBA" id="ARBA00013258"/>
    </source>
</evidence>
<dbReference type="EC" id="2.3.1.39" evidence="1"/>
<dbReference type="Gene3D" id="3.30.70.250">
    <property type="entry name" value="Malonyl-CoA ACP transacylase, ACP-binding"/>
    <property type="match status" value="1"/>
</dbReference>
<proteinExistence type="predicted"/>
<comment type="catalytic activity">
    <reaction evidence="4">
        <text>holo-[ACP] + malonyl-CoA = malonyl-[ACP] + CoA</text>
        <dbReference type="Rhea" id="RHEA:41792"/>
        <dbReference type="Rhea" id="RHEA-COMP:9623"/>
        <dbReference type="Rhea" id="RHEA-COMP:9685"/>
        <dbReference type="ChEBI" id="CHEBI:57287"/>
        <dbReference type="ChEBI" id="CHEBI:57384"/>
        <dbReference type="ChEBI" id="CHEBI:64479"/>
        <dbReference type="ChEBI" id="CHEBI:78449"/>
        <dbReference type="EC" id="2.3.1.39"/>
    </reaction>
</comment>
<dbReference type="PANTHER" id="PTHR42681:SF1">
    <property type="entry name" value="MALONYL-COA-ACYL CARRIER PROTEIN TRANSACYLASE, MITOCHONDRIAL"/>
    <property type="match status" value="1"/>
</dbReference>
<reference evidence="6" key="1">
    <citation type="submission" date="2021-12" db="EMBL/GenBank/DDBJ databases">
        <title>Discovery of the Pendulisporaceae a myxobacterial family with distinct sporulation behavior and unique specialized metabolism.</title>
        <authorList>
            <person name="Garcia R."/>
            <person name="Popoff A."/>
            <person name="Bader C.D."/>
            <person name="Loehr J."/>
            <person name="Walesch S."/>
            <person name="Walt C."/>
            <person name="Boldt J."/>
            <person name="Bunk B."/>
            <person name="Haeckl F.J.F.P.J."/>
            <person name="Gunesch A.P."/>
            <person name="Birkelbach J."/>
            <person name="Nuebel U."/>
            <person name="Pietschmann T."/>
            <person name="Bach T."/>
            <person name="Mueller R."/>
        </authorList>
    </citation>
    <scope>NUCLEOTIDE SEQUENCE</scope>
    <source>
        <strain evidence="6">MSr11367</strain>
    </source>
</reference>
<dbReference type="RefSeq" id="WP_394832287.1">
    <property type="nucleotide sequence ID" value="NZ_CP089929.1"/>
</dbReference>
<dbReference type="InterPro" id="IPR004410">
    <property type="entry name" value="Malonyl_CoA-ACP_transAc_FabD"/>
</dbReference>
<dbReference type="NCBIfam" id="TIGR00128">
    <property type="entry name" value="fabD"/>
    <property type="match status" value="1"/>
</dbReference>
<evidence type="ECO:0000256" key="4">
    <source>
        <dbReference type="ARBA" id="ARBA00048462"/>
    </source>
</evidence>
<name>A0ABZ2KVK8_9BACT</name>
<evidence type="ECO:0000256" key="3">
    <source>
        <dbReference type="ARBA" id="ARBA00023315"/>
    </source>
</evidence>
<dbReference type="InterPro" id="IPR050858">
    <property type="entry name" value="Mal-CoA-ACP_Trans/PKS_FabD"/>
</dbReference>
<evidence type="ECO:0000313" key="7">
    <source>
        <dbReference type="Proteomes" id="UP001374803"/>
    </source>
</evidence>
<feature type="domain" description="Malonyl-CoA:ACP transacylase (MAT)" evidence="5">
    <location>
        <begin position="5"/>
        <end position="289"/>
    </location>
</feature>
<dbReference type="SMART" id="SM00827">
    <property type="entry name" value="PKS_AT"/>
    <property type="match status" value="1"/>
</dbReference>
<dbReference type="PANTHER" id="PTHR42681">
    <property type="entry name" value="MALONYL-COA-ACYL CARRIER PROTEIN TRANSACYLASE, MITOCHONDRIAL"/>
    <property type="match status" value="1"/>
</dbReference>
<sequence>MTCYLFPGQGSQVKGMGGYLFDEYPQMTEQASDILGYSIKALCLEDSDKRLGQTKYTQPALYVVNAMAYQQKLKVTGRLPDFVAGHSLGEYNALQAAGALSFEQGLKLVERRGELMSQAPKGAMAAIVGPSPEAVAECLKSHHLDTIDIANMNSPRQTVVAGAFDDLKESQTAFEAIGATFIPLNTSGAFHSRYMAAAASEFEEYLETVKFSKLQLPVIANVSAKPHRQGQVARYLVKQITHPVRWVESMQYLLAQGETDFEELGVGDVLTKLVAAIRKGFVPTGSLKESSNESIETSAAARDAKPIAEAELRAAKEKKMADVRRRIEDWNGRHPVGTRVRVEGYGEFMKTRSPAMVLFGHRAAIYLQGYDGYFVLDEVRRVA</sequence>